<keyword evidence="4" id="KW-1185">Reference proteome</keyword>
<gene>
    <name evidence="3" type="ORF">DLJ53_29325</name>
</gene>
<dbReference type="InterPro" id="IPR032465">
    <property type="entry name" value="ACMSD"/>
</dbReference>
<dbReference type="Gene3D" id="3.20.20.140">
    <property type="entry name" value="Metal-dependent hydrolases"/>
    <property type="match status" value="1"/>
</dbReference>
<dbReference type="AlphaFoldDB" id="A0A8B2NEM1"/>
<dbReference type="PANTHER" id="PTHR21240">
    <property type="entry name" value="2-AMINO-3-CARBOXYLMUCONATE-6-SEMIALDEHYDE DECARBOXYLASE"/>
    <property type="match status" value="1"/>
</dbReference>
<evidence type="ECO:0000259" key="2">
    <source>
        <dbReference type="Pfam" id="PF04909"/>
    </source>
</evidence>
<evidence type="ECO:0000313" key="3">
    <source>
        <dbReference type="EMBL" id="RAH97307.1"/>
    </source>
</evidence>
<dbReference type="InterPro" id="IPR032466">
    <property type="entry name" value="Metal_Hydrolase"/>
</dbReference>
<dbReference type="Pfam" id="PF04909">
    <property type="entry name" value="Amidohydro_2"/>
    <property type="match status" value="1"/>
</dbReference>
<dbReference type="GO" id="GO:0016787">
    <property type="term" value="F:hydrolase activity"/>
    <property type="evidence" value="ECO:0007669"/>
    <property type="project" value="InterPro"/>
</dbReference>
<name>A0A8B2NEM1_9HYPH</name>
<accession>A0A8B2NEM1</accession>
<keyword evidence="1" id="KW-0456">Lyase</keyword>
<protein>
    <recommendedName>
        <fullName evidence="2">Amidohydrolase-related domain-containing protein</fullName>
    </recommendedName>
</protein>
<dbReference type="InterPro" id="IPR006680">
    <property type="entry name" value="Amidohydro-rel"/>
</dbReference>
<reference evidence="3 4" key="1">
    <citation type="submission" date="2018-05" db="EMBL/GenBank/DDBJ databases">
        <title>Acuticoccus sediminis sp. nov., isolated from deep-sea sediment of Indian Ocean.</title>
        <authorList>
            <person name="Liu X."/>
            <person name="Lai Q."/>
            <person name="Du Y."/>
            <person name="Sun F."/>
            <person name="Zhang X."/>
            <person name="Wang S."/>
            <person name="Shao Z."/>
        </authorList>
    </citation>
    <scope>NUCLEOTIDE SEQUENCE [LARGE SCALE GENOMIC DNA]</scope>
    <source>
        <strain evidence="3 4">PTG4-2</strain>
    </source>
</reference>
<proteinExistence type="predicted"/>
<dbReference type="RefSeq" id="WP_111351813.1">
    <property type="nucleotide sequence ID" value="NZ_QHHQ01000009.1"/>
</dbReference>
<dbReference type="SUPFAM" id="SSF51556">
    <property type="entry name" value="Metallo-dependent hydrolases"/>
    <property type="match status" value="1"/>
</dbReference>
<dbReference type="OrthoDB" id="1407586at2"/>
<evidence type="ECO:0000313" key="4">
    <source>
        <dbReference type="Proteomes" id="UP000249590"/>
    </source>
</evidence>
<feature type="domain" description="Amidohydrolase-related" evidence="2">
    <location>
        <begin position="74"/>
        <end position="278"/>
    </location>
</feature>
<dbReference type="GO" id="GO:0016831">
    <property type="term" value="F:carboxy-lyase activity"/>
    <property type="evidence" value="ECO:0007669"/>
    <property type="project" value="InterPro"/>
</dbReference>
<evidence type="ECO:0000256" key="1">
    <source>
        <dbReference type="ARBA" id="ARBA00023239"/>
    </source>
</evidence>
<comment type="caution">
    <text evidence="3">The sequence shown here is derived from an EMBL/GenBank/DDBJ whole genome shotgun (WGS) entry which is preliminary data.</text>
</comment>
<dbReference type="Proteomes" id="UP000249590">
    <property type="component" value="Unassembled WGS sequence"/>
</dbReference>
<organism evidence="3 4">
    <name type="scientific">Acuticoccus sediminis</name>
    <dbReference type="NCBI Taxonomy" id="2184697"/>
    <lineage>
        <taxon>Bacteria</taxon>
        <taxon>Pseudomonadati</taxon>
        <taxon>Pseudomonadota</taxon>
        <taxon>Alphaproteobacteria</taxon>
        <taxon>Hyphomicrobiales</taxon>
        <taxon>Amorphaceae</taxon>
        <taxon>Acuticoccus</taxon>
    </lineage>
</organism>
<sequence length="282" mass="31664">MATVVDSSINYRGHTKLPFYQSELRRPARERASRPWTAETLLPVLDDAGVDKAVLLSSIAAAGVGGEPDAIHADEVYPALLKAPDRLYGYVGLNPTLPIRENLRYLDYAIGELGFRGAHVYPHWWGIRIDDRSYWPLYAKCEELQAPIMLQVGSPTPRNRATIAARPSWLDPVAFDFPELTILGIHIGTPWADEMIMMCRNYENVYMIADAHHPSTWEPQLVQYLNGGGRQNLDGIQKIIWGSDWPIQDIKTSLNEAKELPISPEAYDNLMGLNALRVMNLG</sequence>
<dbReference type="PANTHER" id="PTHR21240:SF19">
    <property type="entry name" value="CATALYTIC_ HYDROLASE"/>
    <property type="match status" value="1"/>
</dbReference>
<dbReference type="EMBL" id="QHHQ01000009">
    <property type="protein sequence ID" value="RAH97307.1"/>
    <property type="molecule type" value="Genomic_DNA"/>
</dbReference>